<sequence>MKKKLLIVPLLFLAGCTNSVWAEDPKVVSVHSSYFVSETKEKPPVYWPVQLKDEWNKAVHTVSMNDYGYLFSQQVDEESLRQLVSDLARQIDTPMENPRLKPNGEFIPGKERVILSEQELMDQLLELEVGTKELVLPIYVTEPAVSENDLQGIENKKLAEYTTYFNPSVTGRAKNVLLSSEAISGIILGPGDSFSFNQTVGERTRERGYQEAKEIVNKEFVMGIGGGICQTSSTLFNAVDHAGLEMIERYTHSREIGYVPEGRDATVSWGGPDFKFKNSNSFPVLIRSHVDLNRGEIQVSVHTH</sequence>
<dbReference type="PANTHER" id="PTHR35788">
    <property type="entry name" value="EXPORTED PROTEIN-RELATED"/>
    <property type="match status" value="1"/>
</dbReference>
<keyword evidence="3" id="KW-1185">Reference proteome</keyword>
<dbReference type="Pfam" id="PF04294">
    <property type="entry name" value="VanW"/>
    <property type="match status" value="1"/>
</dbReference>
<dbReference type="InterPro" id="IPR052913">
    <property type="entry name" value="Glycopeptide_resist_protein"/>
</dbReference>
<dbReference type="RefSeq" id="WP_273840837.1">
    <property type="nucleotide sequence ID" value="NZ_JAQQWT010000002.1"/>
</dbReference>
<dbReference type="EMBL" id="JBHLTR010000017">
    <property type="protein sequence ID" value="MFC0559828.1"/>
    <property type="molecule type" value="Genomic_DNA"/>
</dbReference>
<evidence type="ECO:0000313" key="2">
    <source>
        <dbReference type="EMBL" id="MFC0559828.1"/>
    </source>
</evidence>
<reference evidence="2 3" key="1">
    <citation type="submission" date="2024-09" db="EMBL/GenBank/DDBJ databases">
        <authorList>
            <person name="Sun Q."/>
            <person name="Mori K."/>
        </authorList>
    </citation>
    <scope>NUCLEOTIDE SEQUENCE [LARGE SCALE GENOMIC DNA]</scope>
    <source>
        <strain evidence="2 3">NCAIM B.02301</strain>
    </source>
</reference>
<keyword evidence="1" id="KW-0732">Signal</keyword>
<dbReference type="PANTHER" id="PTHR35788:SF1">
    <property type="entry name" value="EXPORTED PROTEIN"/>
    <property type="match status" value="1"/>
</dbReference>
<dbReference type="Proteomes" id="UP001589833">
    <property type="component" value="Unassembled WGS sequence"/>
</dbReference>
<feature type="signal peptide" evidence="1">
    <location>
        <begin position="1"/>
        <end position="22"/>
    </location>
</feature>
<evidence type="ECO:0000256" key="1">
    <source>
        <dbReference type="SAM" id="SignalP"/>
    </source>
</evidence>
<comment type="caution">
    <text evidence="2">The sequence shown here is derived from an EMBL/GenBank/DDBJ whole genome shotgun (WGS) entry which is preliminary data.</text>
</comment>
<name>A0ABV6NGD9_9BACI</name>
<dbReference type="InterPro" id="IPR007391">
    <property type="entry name" value="Vancomycin_resist_VanW"/>
</dbReference>
<evidence type="ECO:0000313" key="3">
    <source>
        <dbReference type="Proteomes" id="UP001589833"/>
    </source>
</evidence>
<feature type="chain" id="PRO_5045219552" evidence="1">
    <location>
        <begin position="23"/>
        <end position="304"/>
    </location>
</feature>
<proteinExistence type="predicted"/>
<organism evidence="2 3">
    <name type="scientific">Halalkalibacter alkalisediminis</name>
    <dbReference type="NCBI Taxonomy" id="935616"/>
    <lineage>
        <taxon>Bacteria</taxon>
        <taxon>Bacillati</taxon>
        <taxon>Bacillota</taxon>
        <taxon>Bacilli</taxon>
        <taxon>Bacillales</taxon>
        <taxon>Bacillaceae</taxon>
        <taxon>Halalkalibacter</taxon>
    </lineage>
</organism>
<gene>
    <name evidence="2" type="ORF">ACFFH4_12285</name>
</gene>
<protein>
    <submittedName>
        <fullName evidence="2">VanW family protein</fullName>
    </submittedName>
</protein>
<dbReference type="PROSITE" id="PS51257">
    <property type="entry name" value="PROKAR_LIPOPROTEIN"/>
    <property type="match status" value="1"/>
</dbReference>
<accession>A0ABV6NGD9</accession>